<feature type="transmembrane region" description="Helical" evidence="6">
    <location>
        <begin position="233"/>
        <end position="260"/>
    </location>
</feature>
<accession>A0A6N7X117</accession>
<keyword evidence="6" id="KW-1133">Transmembrane helix</keyword>
<evidence type="ECO:0000256" key="2">
    <source>
        <dbReference type="ARBA" id="ARBA00010199"/>
    </source>
</evidence>
<evidence type="ECO:0000256" key="1">
    <source>
        <dbReference type="ARBA" id="ARBA00003408"/>
    </source>
</evidence>
<reference evidence="7 8" key="1">
    <citation type="submission" date="2019-08" db="EMBL/GenBank/DDBJ databases">
        <title>In-depth cultivation of the pig gut microbiome towards novel bacterial diversity and tailored functional studies.</title>
        <authorList>
            <person name="Wylensek D."/>
            <person name="Hitch T.C.A."/>
            <person name="Clavel T."/>
        </authorList>
    </citation>
    <scope>NUCLEOTIDE SEQUENCE [LARGE SCALE GENOMIC DNA]</scope>
    <source>
        <strain evidence="7 8">WCA-SAB-591-4A-A</strain>
    </source>
</reference>
<feature type="transmembrane region" description="Helical" evidence="6">
    <location>
        <begin position="94"/>
        <end position="115"/>
    </location>
</feature>
<sequence length="439" mass="48984">MEKNKAILDIIRDVNSFSLPLILNNFFNVLISVIMASIVGRISVGAIISTEIVDTLNYAILGIAGVGTLVFNIESSKVRDNNKMQFFDWFKSCMLVNTSIGLIIVIMVFLFSRIIFLKVYGIKGSNLEIICNYSYLTSFSILANMVIFSFTNLLKVNKKTKHILVAGFIGAILQITLSYIFVNYILNGNQKVLGVGIGSTISIYFQLFVYFVVLRKEIMTAAKIKSSKKMKMLIKSIPLVVQEVLEGSVFSVLVITLIARLGDSELSAYSVSVKIVGICLIPMYMYCNSLTVLVGEYTSKNKAMEARLLPIITTSLTFAFYFVLSIILIINKEFSITALTNIEDVQKNSISILALVIIFSSFQILFENSKYSLQSLGKSTFVLRTTIIANSCTLFIMLAITYAKALSLVLILMLLAFNYSAISVVFFRRYFGIIKEPVK</sequence>
<evidence type="ECO:0000256" key="3">
    <source>
        <dbReference type="ARBA" id="ARBA00020268"/>
    </source>
</evidence>
<dbReference type="InterPro" id="IPR050222">
    <property type="entry name" value="MATE_MdtK"/>
</dbReference>
<dbReference type="PANTHER" id="PTHR43298:SF2">
    <property type="entry name" value="FMN_FAD EXPORTER YEEO-RELATED"/>
    <property type="match status" value="1"/>
</dbReference>
<feature type="transmembrane region" description="Helical" evidence="6">
    <location>
        <begin position="266"/>
        <end position="287"/>
    </location>
</feature>
<feature type="transmembrane region" description="Helical" evidence="6">
    <location>
        <begin position="308"/>
        <end position="330"/>
    </location>
</feature>
<dbReference type="RefSeq" id="WP_154538040.1">
    <property type="nucleotide sequence ID" value="NZ_JAXFLG010000107.1"/>
</dbReference>
<dbReference type="Pfam" id="PF01554">
    <property type="entry name" value="MatE"/>
    <property type="match status" value="1"/>
</dbReference>
<dbReference type="GO" id="GO:0015297">
    <property type="term" value="F:antiporter activity"/>
    <property type="evidence" value="ECO:0007669"/>
    <property type="project" value="InterPro"/>
</dbReference>
<feature type="transmembrane region" description="Helical" evidence="6">
    <location>
        <begin position="381"/>
        <end position="400"/>
    </location>
</feature>
<dbReference type="Proteomes" id="UP000440713">
    <property type="component" value="Unassembled WGS sequence"/>
</dbReference>
<comment type="function">
    <text evidence="1">Multidrug efflux pump.</text>
</comment>
<name>A0A6N7X117_9FIRM</name>
<keyword evidence="4" id="KW-0813">Transport</keyword>
<protein>
    <recommendedName>
        <fullName evidence="3">Probable multidrug resistance protein NorM</fullName>
    </recommendedName>
    <alternativeName>
        <fullName evidence="5">Multidrug-efflux transporter</fullName>
    </alternativeName>
</protein>
<evidence type="ECO:0000313" key="8">
    <source>
        <dbReference type="Proteomes" id="UP000440713"/>
    </source>
</evidence>
<dbReference type="GO" id="GO:0042910">
    <property type="term" value="F:xenobiotic transmembrane transporter activity"/>
    <property type="evidence" value="ECO:0007669"/>
    <property type="project" value="InterPro"/>
</dbReference>
<evidence type="ECO:0000256" key="5">
    <source>
        <dbReference type="ARBA" id="ARBA00031636"/>
    </source>
</evidence>
<keyword evidence="6" id="KW-0812">Transmembrane</keyword>
<feature type="transmembrane region" description="Helical" evidence="6">
    <location>
        <begin position="135"/>
        <end position="154"/>
    </location>
</feature>
<dbReference type="InterPro" id="IPR002528">
    <property type="entry name" value="MATE_fam"/>
</dbReference>
<evidence type="ECO:0000313" key="7">
    <source>
        <dbReference type="EMBL" id="MST62660.1"/>
    </source>
</evidence>
<evidence type="ECO:0000256" key="4">
    <source>
        <dbReference type="ARBA" id="ARBA00022448"/>
    </source>
</evidence>
<feature type="transmembrane region" description="Helical" evidence="6">
    <location>
        <begin position="350"/>
        <end position="369"/>
    </location>
</feature>
<keyword evidence="8" id="KW-1185">Reference proteome</keyword>
<dbReference type="EMBL" id="VUNE01000003">
    <property type="protein sequence ID" value="MST62660.1"/>
    <property type="molecule type" value="Genomic_DNA"/>
</dbReference>
<feature type="transmembrane region" description="Helical" evidence="6">
    <location>
        <begin position="21"/>
        <end position="44"/>
    </location>
</feature>
<dbReference type="AlphaFoldDB" id="A0A6N7X117"/>
<proteinExistence type="inferred from homology"/>
<comment type="similarity">
    <text evidence="2">Belongs to the multi antimicrobial extrusion (MATE) (TC 2.A.66.1) family.</text>
</comment>
<comment type="caution">
    <text evidence="7">The sequence shown here is derived from an EMBL/GenBank/DDBJ whole genome shotgun (WGS) entry which is preliminary data.</text>
</comment>
<evidence type="ECO:0000256" key="6">
    <source>
        <dbReference type="SAM" id="Phobius"/>
    </source>
</evidence>
<gene>
    <name evidence="7" type="ORF">FYJ71_06740</name>
</gene>
<keyword evidence="6" id="KW-0472">Membrane</keyword>
<feature type="transmembrane region" description="Helical" evidence="6">
    <location>
        <begin position="192"/>
        <end position="213"/>
    </location>
</feature>
<organism evidence="7 8">
    <name type="scientific">Peptostreptococcus porci</name>
    <dbReference type="NCBI Taxonomy" id="2652282"/>
    <lineage>
        <taxon>Bacteria</taxon>
        <taxon>Bacillati</taxon>
        <taxon>Bacillota</taxon>
        <taxon>Clostridia</taxon>
        <taxon>Peptostreptococcales</taxon>
        <taxon>Peptostreptococcaceae</taxon>
        <taxon>Peptostreptococcus</taxon>
    </lineage>
</organism>
<dbReference type="GO" id="GO:0005886">
    <property type="term" value="C:plasma membrane"/>
    <property type="evidence" value="ECO:0007669"/>
    <property type="project" value="TreeGrafter"/>
</dbReference>
<feature type="transmembrane region" description="Helical" evidence="6">
    <location>
        <begin position="163"/>
        <end position="186"/>
    </location>
</feature>
<feature type="transmembrane region" description="Helical" evidence="6">
    <location>
        <begin position="56"/>
        <end position="73"/>
    </location>
</feature>
<dbReference type="PANTHER" id="PTHR43298">
    <property type="entry name" value="MULTIDRUG RESISTANCE PROTEIN NORM-RELATED"/>
    <property type="match status" value="1"/>
</dbReference>
<feature type="transmembrane region" description="Helical" evidence="6">
    <location>
        <begin position="406"/>
        <end position="427"/>
    </location>
</feature>